<dbReference type="InterPro" id="IPR050896">
    <property type="entry name" value="Mito_lipid_metab_GTPase"/>
</dbReference>
<evidence type="ECO:0000313" key="4">
    <source>
        <dbReference type="EMBL" id="CEL66892.1"/>
    </source>
</evidence>
<dbReference type="InterPro" id="IPR006073">
    <property type="entry name" value="GTP-bd"/>
</dbReference>
<dbReference type="Gene3D" id="3.40.50.300">
    <property type="entry name" value="P-loop containing nucleotide triphosphate hydrolases"/>
    <property type="match status" value="1"/>
</dbReference>
<dbReference type="AlphaFoldDB" id="A0A0F7UEW4"/>
<feature type="region of interest" description="Disordered" evidence="1">
    <location>
        <begin position="393"/>
        <end position="415"/>
    </location>
</feature>
<evidence type="ECO:0000259" key="3">
    <source>
        <dbReference type="Pfam" id="PF21516"/>
    </source>
</evidence>
<dbReference type="GO" id="GO:0005739">
    <property type="term" value="C:mitochondrion"/>
    <property type="evidence" value="ECO:0007669"/>
    <property type="project" value="TreeGrafter"/>
</dbReference>
<feature type="region of interest" description="Disordered" evidence="1">
    <location>
        <begin position="337"/>
        <end position="363"/>
    </location>
</feature>
<reference evidence="4" key="1">
    <citation type="journal article" date="2015" name="PLoS ONE">
        <title>Comprehensive Evaluation of Toxoplasma gondii VEG and Neospora caninum LIV Genomes with Tachyzoite Stage Transcriptome and Proteome Defines Novel Transcript Features.</title>
        <authorList>
            <person name="Ramaprasad A."/>
            <person name="Mourier T."/>
            <person name="Naeem R."/>
            <person name="Malas T.B."/>
            <person name="Moussa E."/>
            <person name="Panigrahi A."/>
            <person name="Vermont S.J."/>
            <person name="Otto T.D."/>
            <person name="Wastling J."/>
            <person name="Pain A."/>
        </authorList>
    </citation>
    <scope>NUCLEOTIDE SEQUENCE</scope>
    <source>
        <strain evidence="4">Liverpool</strain>
    </source>
</reference>
<feature type="compositionally biased region" description="Basic and acidic residues" evidence="1">
    <location>
        <begin position="696"/>
        <end position="709"/>
    </location>
</feature>
<feature type="compositionally biased region" description="Basic and acidic residues" evidence="1">
    <location>
        <begin position="723"/>
        <end position="734"/>
    </location>
</feature>
<accession>A0A0F7UEW4</accession>
<dbReference type="SUPFAM" id="SSF52540">
    <property type="entry name" value="P-loop containing nucleoside triphosphate hydrolases"/>
    <property type="match status" value="1"/>
</dbReference>
<dbReference type="Pfam" id="PF21516">
    <property type="entry name" value="YqeH-like_C"/>
    <property type="match status" value="1"/>
</dbReference>
<dbReference type="EMBL" id="LN714482">
    <property type="protein sequence ID" value="CEL66892.1"/>
    <property type="molecule type" value="Genomic_DNA"/>
</dbReference>
<dbReference type="PANTHER" id="PTHR46434">
    <property type="entry name" value="GENETIC INTERACTOR OF PROHIBITINS 3, MITOCHONDRIAL"/>
    <property type="match status" value="1"/>
</dbReference>
<sequence length="1278" mass="138595">MLYVRVFSAPSDPLTRSSHPPAMMRTGCAVGFISTRLVLLIVFLHSGSSSAPHFSSPRSPEILCSRSLRRPVCRHGDIRDASTAPVLVSSSPSFVFAAGLRPLTPFSTPRRRSFFRFTPSFVYLRSGSVHARSFSSFPEPFSILSSALLESWPSSSAPTSLATPRGFSTGCRRERLDSAPTHLSRQQSLCVLSSAWPLTQCGARGPQRFRRLGDVEPPNVPCIPWLTGKAYNHGRGERGVRSRLSCFLHSPYCRSPTAQAVENVCASAGNVYGFDAFGRRKERGARLAEACRATSSRSVSGACSISSDAILLTTPQRATPALDKSLLCARDGGTRLGSLRPAPRMPAGCAHRRRQPLSPGSLSPVSPCGFRASLSPSRVPSWIVSRVSAQSPAAAVGASRKREKRRKTGRKEVMASSDVEDVWLREGATARFLGSGEVDEERRREALKALAELEAEHDADDPVVAQLKKQLLEQTQPLASGANASGGSRVRGEGATRDPSVQSKGQKRKRHGDTRDTMEEIAEMDEEEERRDRLEHLRMTNPGALFSTAKEKKEKKPDVYVQSAEIRVKPNRCFGCGAAFQTRNPDKAAYVPARVLEAASLSTSSCADSSEGAADPSLRPSSLDLSDPESAAKAFASAGGDIEKVVDLAARAESVDFEAFVSAIAEAGGTDRQEVLDKLTLACDYNGEPVEDEEPERVGEEELDEHGQGGRDTQVARGSEAGHGAEDPEQRRLQETPSDAEGRSAFPEDTADDMALPGARRTGAGADGENQRGGVRVETMTLSEEELGRLLGQEAVAALHDDASVEAEGRARTGAQKLVLCQRCHAMKSGKKIDEGLRVGFSHGDHLLHPDRFKRLVASLRTKRCIFLLFLDLISPELVPALPDLVRVNPVYVAVTKCDLLPGSLRRPDAPFNSSAEGFRRRCIANTNVARHYVFEMLSRAYRLKDFTVKNIFMISNKSGAGVSHLINAVGQEAIRRKRPVYVIGAANAGKSSFLNKILAKATREPESTPGPLQKPQLKGAKAAAAASSAVPGTTLDFIPLVVNGKWKVIDTPGIFLKGSYANLLTQEELQAAVPSSALHLCSARVAEGHGVWLGGLARVELLGDRGCFFSFFLSRSLLIRPFTAAGTPEGKLEAQRSRLSPPFSPERRKALSPLVPEDFYIAGKGWQEAAADIVLSGLGWISITGCGPLRVRVHVPDEVRVYQRPALVPRATRACPAVATTLLQKTADRQAVHKMQSQAHRSPRGDPERRHHMKSDISYQCPTDFEDRDNTANEFMQ</sequence>
<organism evidence="4">
    <name type="scientific">Neospora caninum (strain Liverpool)</name>
    <dbReference type="NCBI Taxonomy" id="572307"/>
    <lineage>
        <taxon>Eukaryota</taxon>
        <taxon>Sar</taxon>
        <taxon>Alveolata</taxon>
        <taxon>Apicomplexa</taxon>
        <taxon>Conoidasida</taxon>
        <taxon>Coccidia</taxon>
        <taxon>Eucoccidiorida</taxon>
        <taxon>Eimeriorina</taxon>
        <taxon>Sarcocystidae</taxon>
        <taxon>Neospora</taxon>
    </lineage>
</organism>
<gene>
    <name evidence="4" type="ORF">BN1204_026980</name>
</gene>
<feature type="compositionally biased region" description="Polar residues" evidence="1">
    <location>
        <begin position="475"/>
        <end position="486"/>
    </location>
</feature>
<feature type="region of interest" description="Disordered" evidence="1">
    <location>
        <begin position="687"/>
        <end position="775"/>
    </location>
</feature>
<name>A0A0F7UEW4_NEOCL</name>
<evidence type="ECO:0000259" key="2">
    <source>
        <dbReference type="Pfam" id="PF01926"/>
    </source>
</evidence>
<feature type="domain" description="NOA1/YqeH-like C-terminal" evidence="3">
    <location>
        <begin position="1140"/>
        <end position="1208"/>
    </location>
</feature>
<proteinExistence type="predicted"/>
<dbReference type="PANTHER" id="PTHR46434:SF1">
    <property type="entry name" value="GENETIC INTERACTOR OF PROHIBITINS 3, MITOCHONDRIAL"/>
    <property type="match status" value="1"/>
</dbReference>
<feature type="region of interest" description="Disordered" evidence="1">
    <location>
        <begin position="475"/>
        <end position="556"/>
    </location>
</feature>
<evidence type="ECO:0000256" key="1">
    <source>
        <dbReference type="SAM" id="MobiDB-lite"/>
    </source>
</evidence>
<dbReference type="Pfam" id="PF01926">
    <property type="entry name" value="MMR_HSR1"/>
    <property type="match status" value="1"/>
</dbReference>
<feature type="region of interest" description="Disordered" evidence="1">
    <location>
        <begin position="1229"/>
        <end position="1278"/>
    </location>
</feature>
<protein>
    <submittedName>
        <fullName evidence="4">Nitric-oxide synthase</fullName>
    </submittedName>
</protein>
<dbReference type="InterPro" id="IPR048422">
    <property type="entry name" value="NOA1/YqeH-like_C"/>
</dbReference>
<dbReference type="GO" id="GO:0005525">
    <property type="term" value="F:GTP binding"/>
    <property type="evidence" value="ECO:0007669"/>
    <property type="project" value="InterPro"/>
</dbReference>
<feature type="domain" description="G" evidence="2">
    <location>
        <begin position="981"/>
        <end position="1067"/>
    </location>
</feature>
<feature type="compositionally biased region" description="Acidic residues" evidence="1">
    <location>
        <begin position="519"/>
        <end position="529"/>
    </location>
</feature>
<feature type="region of interest" description="Disordered" evidence="1">
    <location>
        <begin position="604"/>
        <end position="626"/>
    </location>
</feature>
<dbReference type="InterPro" id="IPR027417">
    <property type="entry name" value="P-loop_NTPase"/>
</dbReference>
<feature type="compositionally biased region" description="Basic residues" evidence="1">
    <location>
        <begin position="399"/>
        <end position="409"/>
    </location>
</feature>